<keyword evidence="4 11" id="KW-0520">NAD</keyword>
<dbReference type="Gene3D" id="3.40.50.1970">
    <property type="match status" value="1"/>
</dbReference>
<dbReference type="NCBIfam" id="NF006941">
    <property type="entry name" value="PRK09423.1"/>
    <property type="match status" value="1"/>
</dbReference>
<comment type="pathway">
    <text evidence="5">Polyol metabolism; glycerol fermentation; glycerone phosphate from glycerol (oxidative route): step 1/2.</text>
</comment>
<feature type="binding site" evidence="11">
    <location>
        <position position="38"/>
    </location>
    <ligand>
        <name>NAD(+)</name>
        <dbReference type="ChEBI" id="CHEBI:57540"/>
    </ligand>
</feature>
<feature type="binding site" evidence="11">
    <location>
        <position position="132"/>
    </location>
    <ligand>
        <name>NAD(+)</name>
        <dbReference type="ChEBI" id="CHEBI:57540"/>
    </ligand>
</feature>
<dbReference type="Pfam" id="PF00465">
    <property type="entry name" value="Fe-ADH"/>
    <property type="match status" value="1"/>
</dbReference>
<evidence type="ECO:0000256" key="9">
    <source>
        <dbReference type="PIRSR" id="PIRSR000112-1"/>
    </source>
</evidence>
<dbReference type="RefSeq" id="WP_136958373.1">
    <property type="nucleotide sequence ID" value="NZ_CP039690.1"/>
</dbReference>
<evidence type="ECO:0000256" key="7">
    <source>
        <dbReference type="ARBA" id="ARBA00040132"/>
    </source>
</evidence>
<feature type="binding site" evidence="9">
    <location>
        <position position="255"/>
    </location>
    <ligand>
        <name>glycerol</name>
        <dbReference type="ChEBI" id="CHEBI:17754"/>
    </ligand>
</feature>
<dbReference type="Proteomes" id="UP000298781">
    <property type="component" value="Chromosome"/>
</dbReference>
<keyword evidence="3" id="KW-0560">Oxidoreductase</keyword>
<evidence type="ECO:0000256" key="5">
    <source>
        <dbReference type="ARBA" id="ARBA00037918"/>
    </source>
</evidence>
<evidence type="ECO:0000256" key="4">
    <source>
        <dbReference type="ARBA" id="ARBA00023027"/>
    </source>
</evidence>
<comment type="cofactor">
    <cofactor evidence="9">
        <name>Zn(2+)</name>
        <dbReference type="ChEBI" id="CHEBI:29105"/>
    </cofactor>
    <text evidence="9">Binds 1 zinc ion per subunit.</text>
</comment>
<dbReference type="PANTHER" id="PTHR43616">
    <property type="entry name" value="GLYCEROL DEHYDROGENASE"/>
    <property type="match status" value="1"/>
</dbReference>
<evidence type="ECO:0000313" key="13">
    <source>
        <dbReference type="EMBL" id="QCI62910.1"/>
    </source>
</evidence>
<dbReference type="Gene3D" id="1.20.1090.10">
    <property type="entry name" value="Dehydroquinate synthase-like - alpha domain"/>
    <property type="match status" value="1"/>
</dbReference>
<dbReference type="InterPro" id="IPR018211">
    <property type="entry name" value="ADH_Fe_CS"/>
</dbReference>
<dbReference type="AlphaFoldDB" id="A0A4D7AYZ4"/>
<feature type="binding site" evidence="11">
    <location>
        <begin position="117"/>
        <end position="120"/>
    </location>
    <ligand>
        <name>NAD(+)</name>
        <dbReference type="ChEBI" id="CHEBI:57540"/>
    </ligand>
</feature>
<evidence type="ECO:0000313" key="14">
    <source>
        <dbReference type="Proteomes" id="UP000298781"/>
    </source>
</evidence>
<sequence length="360" mass="38070">MTIRAFGAPHRYIQGPGALDQLGPMLAIYGRRAFVVADRIVAGLLKDRLTAATADHLEAITFGDFGGECTAAEIDRMTAAATAAGSDVVIGLGGGKAIDTAKGVRIARGGGLIIMPTIASNDSPTSRLAILYTADHVLSEVRLMATNPDAVIVDTEIIVQAPVRFFVAGIGDALTKKFEAEQCYRTGGLNFYKARPPELALAIADRCYQVIRAQGEKATADVRARTATEAVESVVEATILMSGLGFESGGLSLAHSLTRGFSAIPELAAALHGEQVAYGLLAQLVVERRPADFLSDFRGFYQRLGLPLKLADLGFTGDRGAALRTIAERTIAEAPYIRQIEAELDVAKLTAALEQVEAAI</sequence>
<dbReference type="PROSITE" id="PS00913">
    <property type="entry name" value="ADH_IRON_1"/>
    <property type="match status" value="1"/>
</dbReference>
<dbReference type="InterPro" id="IPR001670">
    <property type="entry name" value="ADH_Fe/GldA"/>
</dbReference>
<evidence type="ECO:0000256" key="2">
    <source>
        <dbReference type="ARBA" id="ARBA00022723"/>
    </source>
</evidence>
<dbReference type="KEGG" id="pstg:E8M01_00800"/>
<evidence type="ECO:0000256" key="8">
    <source>
        <dbReference type="ARBA" id="ARBA00049006"/>
    </source>
</evidence>
<dbReference type="GO" id="GO:0046872">
    <property type="term" value="F:metal ion binding"/>
    <property type="evidence" value="ECO:0007669"/>
    <property type="project" value="UniProtKB-KW"/>
</dbReference>
<dbReference type="InterPro" id="IPR016205">
    <property type="entry name" value="Glycerol_DH"/>
</dbReference>
<feature type="binding site" evidence="11">
    <location>
        <begin position="95"/>
        <end position="99"/>
    </location>
    <ligand>
        <name>NAD(+)</name>
        <dbReference type="ChEBI" id="CHEBI:57540"/>
    </ligand>
</feature>
<dbReference type="CDD" id="cd08170">
    <property type="entry name" value="GlyDH"/>
    <property type="match status" value="1"/>
</dbReference>
<dbReference type="GO" id="GO:0008888">
    <property type="term" value="F:glycerol dehydrogenase (NAD+) activity"/>
    <property type="evidence" value="ECO:0007669"/>
    <property type="project" value="UniProtKB-EC"/>
</dbReference>
<accession>A0A4D7AYZ4</accession>
<feature type="binding site" evidence="9">
    <location>
        <position position="272"/>
    </location>
    <ligand>
        <name>glycerol</name>
        <dbReference type="ChEBI" id="CHEBI:17754"/>
    </ligand>
</feature>
<protein>
    <recommendedName>
        <fullName evidence="7">Glycerol dehydrogenase</fullName>
        <ecNumber evidence="6">1.1.1.6</ecNumber>
    </recommendedName>
</protein>
<feature type="binding site" evidence="11">
    <location>
        <position position="128"/>
    </location>
    <ligand>
        <name>NAD(+)</name>
        <dbReference type="ChEBI" id="CHEBI:57540"/>
    </ligand>
</feature>
<dbReference type="SUPFAM" id="SSF56796">
    <property type="entry name" value="Dehydroquinate synthase-like"/>
    <property type="match status" value="1"/>
</dbReference>
<comment type="similarity">
    <text evidence="1">Belongs to the iron-containing alcohol dehydrogenase family.</text>
</comment>
<organism evidence="13 14">
    <name type="scientific">Phreatobacter stygius</name>
    <dbReference type="NCBI Taxonomy" id="1940610"/>
    <lineage>
        <taxon>Bacteria</taxon>
        <taxon>Pseudomonadati</taxon>
        <taxon>Pseudomonadota</taxon>
        <taxon>Alphaproteobacteria</taxon>
        <taxon>Hyphomicrobiales</taxon>
        <taxon>Phreatobacteraceae</taxon>
        <taxon>Phreatobacter</taxon>
    </lineage>
</organism>
<feature type="binding site" evidence="10">
    <location>
        <position position="122"/>
    </location>
    <ligand>
        <name>glycerol</name>
        <dbReference type="ChEBI" id="CHEBI:17754"/>
    </ligand>
</feature>
<evidence type="ECO:0000256" key="1">
    <source>
        <dbReference type="ARBA" id="ARBA00007358"/>
    </source>
</evidence>
<dbReference type="PIRSF" id="PIRSF000112">
    <property type="entry name" value="Glycerol_dehydrogenase"/>
    <property type="match status" value="1"/>
</dbReference>
<feature type="binding site" evidence="11">
    <location>
        <position position="126"/>
    </location>
    <ligand>
        <name>NAD(+)</name>
        <dbReference type="ChEBI" id="CHEBI:57540"/>
    </ligand>
</feature>
<proteinExistence type="inferred from homology"/>
<feature type="binding site" evidence="9">
    <location>
        <position position="172"/>
    </location>
    <ligand>
        <name>glycerol</name>
        <dbReference type="ChEBI" id="CHEBI:17754"/>
    </ligand>
</feature>
<dbReference type="PANTHER" id="PTHR43616:SF5">
    <property type="entry name" value="GLYCEROL DEHYDROGENASE 1"/>
    <property type="match status" value="1"/>
</dbReference>
<keyword evidence="9" id="KW-0862">Zinc</keyword>
<reference evidence="13 14" key="1">
    <citation type="submission" date="2019-04" db="EMBL/GenBank/DDBJ databases">
        <title>Phreatobacter aquaticus sp. nov.</title>
        <authorList>
            <person name="Choi A."/>
        </authorList>
    </citation>
    <scope>NUCLEOTIDE SEQUENCE [LARGE SCALE GENOMIC DNA]</scope>
    <source>
        <strain evidence="13 14">KCTC 52518</strain>
    </source>
</reference>
<evidence type="ECO:0000256" key="3">
    <source>
        <dbReference type="ARBA" id="ARBA00023002"/>
    </source>
</evidence>
<comment type="catalytic activity">
    <reaction evidence="8">
        <text>glycerol + NAD(+) = dihydroxyacetone + NADH + H(+)</text>
        <dbReference type="Rhea" id="RHEA:13769"/>
        <dbReference type="ChEBI" id="CHEBI:15378"/>
        <dbReference type="ChEBI" id="CHEBI:16016"/>
        <dbReference type="ChEBI" id="CHEBI:17754"/>
        <dbReference type="ChEBI" id="CHEBI:57540"/>
        <dbReference type="ChEBI" id="CHEBI:57945"/>
        <dbReference type="EC" id="1.1.1.6"/>
    </reaction>
</comment>
<dbReference type="EMBL" id="CP039690">
    <property type="protein sequence ID" value="QCI62910.1"/>
    <property type="molecule type" value="Genomic_DNA"/>
</dbReference>
<keyword evidence="2 9" id="KW-0479">Metal-binding</keyword>
<dbReference type="OrthoDB" id="5198708at2"/>
<evidence type="ECO:0000256" key="10">
    <source>
        <dbReference type="PIRSR" id="PIRSR000112-2"/>
    </source>
</evidence>
<gene>
    <name evidence="13" type="ORF">E8M01_00800</name>
</gene>
<name>A0A4D7AYZ4_9HYPH</name>
<feature type="domain" description="Alcohol dehydrogenase iron-type/glycerol dehydrogenase GldA" evidence="12">
    <location>
        <begin position="9"/>
        <end position="155"/>
    </location>
</feature>
<evidence type="ECO:0000259" key="12">
    <source>
        <dbReference type="Pfam" id="PF00465"/>
    </source>
</evidence>
<dbReference type="EC" id="1.1.1.6" evidence="6"/>
<evidence type="ECO:0000256" key="11">
    <source>
        <dbReference type="PIRSR" id="PIRSR000112-3"/>
    </source>
</evidence>
<keyword evidence="14" id="KW-1185">Reference proteome</keyword>
<evidence type="ECO:0000256" key="6">
    <source>
        <dbReference type="ARBA" id="ARBA00039147"/>
    </source>
</evidence>